<dbReference type="AlphaFoldDB" id="A0AAD5TSC1"/>
<reference evidence="1" key="1">
    <citation type="submission" date="2020-05" db="EMBL/GenBank/DDBJ databases">
        <title>Phylogenomic resolution of chytrid fungi.</title>
        <authorList>
            <person name="Stajich J.E."/>
            <person name="Amses K."/>
            <person name="Simmons R."/>
            <person name="Seto K."/>
            <person name="Myers J."/>
            <person name="Bonds A."/>
            <person name="Quandt C.A."/>
            <person name="Barry K."/>
            <person name="Liu P."/>
            <person name="Grigoriev I."/>
            <person name="Longcore J.E."/>
            <person name="James T.Y."/>
        </authorList>
    </citation>
    <scope>NUCLEOTIDE SEQUENCE</scope>
    <source>
        <strain evidence="1">JEL0476</strain>
    </source>
</reference>
<dbReference type="Proteomes" id="UP001211065">
    <property type="component" value="Unassembled WGS sequence"/>
</dbReference>
<keyword evidence="2" id="KW-1185">Reference proteome</keyword>
<organism evidence="1 2">
    <name type="scientific">Clydaea vesicula</name>
    <dbReference type="NCBI Taxonomy" id="447962"/>
    <lineage>
        <taxon>Eukaryota</taxon>
        <taxon>Fungi</taxon>
        <taxon>Fungi incertae sedis</taxon>
        <taxon>Chytridiomycota</taxon>
        <taxon>Chytridiomycota incertae sedis</taxon>
        <taxon>Chytridiomycetes</taxon>
        <taxon>Lobulomycetales</taxon>
        <taxon>Lobulomycetaceae</taxon>
        <taxon>Clydaea</taxon>
    </lineage>
</organism>
<comment type="caution">
    <text evidence="1">The sequence shown here is derived from an EMBL/GenBank/DDBJ whole genome shotgun (WGS) entry which is preliminary data.</text>
</comment>
<protein>
    <submittedName>
        <fullName evidence="1">Uncharacterized protein</fullName>
    </submittedName>
</protein>
<evidence type="ECO:0000313" key="1">
    <source>
        <dbReference type="EMBL" id="KAJ3199229.1"/>
    </source>
</evidence>
<dbReference type="EMBL" id="JADGJW010002161">
    <property type="protein sequence ID" value="KAJ3199229.1"/>
    <property type="molecule type" value="Genomic_DNA"/>
</dbReference>
<accession>A0AAD5TSC1</accession>
<gene>
    <name evidence="1" type="ORF">HK099_003263</name>
</gene>
<feature type="non-terminal residue" evidence="1">
    <location>
        <position position="82"/>
    </location>
</feature>
<feature type="non-terminal residue" evidence="1">
    <location>
        <position position="1"/>
    </location>
</feature>
<sequence length="82" mass="9590">NLPVEKFILDSINEGTICAIDCNVDCNLKFDILKNEVGYSKEKKNLEKFKKTLKVRIETNNFKYGEDEINIDWKISDLDDFL</sequence>
<evidence type="ECO:0000313" key="2">
    <source>
        <dbReference type="Proteomes" id="UP001211065"/>
    </source>
</evidence>
<proteinExistence type="predicted"/>
<name>A0AAD5TSC1_9FUNG</name>